<evidence type="ECO:0000259" key="1">
    <source>
        <dbReference type="Pfam" id="PF19493"/>
    </source>
</evidence>
<dbReference type="RefSeq" id="WP_252664862.1">
    <property type="nucleotide sequence ID" value="NZ_CP098611.1"/>
</dbReference>
<dbReference type="NCBIfam" id="NF041216">
    <property type="entry name" value="CU044_2847_fam"/>
    <property type="match status" value="1"/>
</dbReference>
<dbReference type="Proteomes" id="UP001056708">
    <property type="component" value="Chromosome"/>
</dbReference>
<sequence length="106" mass="11375">MTQLVEFQVEGDRTILIEVEDVTGGPVTAPAAKAGEFAIKAQKTFEEAIDDIVPLAAAIEKKFSGLTTPANDVEVKFGVKIQGQLSAVVTQIGAEANFEVTLKWKR</sequence>
<keyword evidence="3" id="KW-1185">Reference proteome</keyword>
<proteinExistence type="predicted"/>
<reference evidence="2" key="1">
    <citation type="submission" date="2022-06" db="EMBL/GenBank/DDBJ databases">
        <title>Genome sequence of Phormidium yuhuli AB48 isolated from an industrial photobioreactor environment.</title>
        <authorList>
            <person name="Qiu Y."/>
            <person name="Noonan A.J.C."/>
            <person name="Dofher K."/>
            <person name="Koch M."/>
            <person name="Kieft B."/>
            <person name="Lin X."/>
            <person name="Ziels R.M."/>
            <person name="Hallam S.J."/>
        </authorList>
    </citation>
    <scope>NUCLEOTIDE SEQUENCE</scope>
    <source>
        <strain evidence="2">AB48</strain>
    </source>
</reference>
<evidence type="ECO:0000313" key="3">
    <source>
        <dbReference type="Proteomes" id="UP001056708"/>
    </source>
</evidence>
<protein>
    <recommendedName>
        <fullName evidence="1">Trypsin-co-occurring domain-containing protein</fullName>
    </recommendedName>
</protein>
<name>A0ABY5AU12_9CYAN</name>
<dbReference type="Pfam" id="PF19493">
    <property type="entry name" value="Trypco1"/>
    <property type="match status" value="1"/>
</dbReference>
<accession>A0ABY5AU12</accession>
<dbReference type="EMBL" id="CP098611">
    <property type="protein sequence ID" value="USR92715.1"/>
    <property type="molecule type" value="Genomic_DNA"/>
</dbReference>
<dbReference type="InterPro" id="IPR045794">
    <property type="entry name" value="Trypco1"/>
</dbReference>
<evidence type="ECO:0000313" key="2">
    <source>
        <dbReference type="EMBL" id="USR92715.1"/>
    </source>
</evidence>
<organism evidence="2 3">
    <name type="scientific">Phormidium yuhuli AB48</name>
    <dbReference type="NCBI Taxonomy" id="2940671"/>
    <lineage>
        <taxon>Bacteria</taxon>
        <taxon>Bacillati</taxon>
        <taxon>Cyanobacteriota</taxon>
        <taxon>Cyanophyceae</taxon>
        <taxon>Oscillatoriophycideae</taxon>
        <taxon>Oscillatoriales</taxon>
        <taxon>Oscillatoriaceae</taxon>
        <taxon>Phormidium</taxon>
        <taxon>Phormidium yuhuli</taxon>
    </lineage>
</organism>
<gene>
    <name evidence="2" type="ORF">NEA10_08385</name>
</gene>
<feature type="domain" description="Trypsin-co-occurring" evidence="1">
    <location>
        <begin position="7"/>
        <end position="106"/>
    </location>
</feature>